<dbReference type="EMBL" id="JABEZX010000005">
    <property type="protein sequence ID" value="MBA0556743.1"/>
    <property type="molecule type" value="Genomic_DNA"/>
</dbReference>
<evidence type="ECO:0000313" key="1">
    <source>
        <dbReference type="EMBL" id="MBA0556743.1"/>
    </source>
</evidence>
<gene>
    <name evidence="1" type="ORF">Golob_026820</name>
</gene>
<accession>A0A7J8LWH3</accession>
<sequence length="66" mass="7609">MDVAEKILQIPLVETAHEDFQVWRGEPIGEFSVRSPYKLLHKPSLDPNIVLTCKYRLSSFALSHEK</sequence>
<proteinExistence type="predicted"/>
<organism evidence="1 2">
    <name type="scientific">Gossypium lobatum</name>
    <dbReference type="NCBI Taxonomy" id="34289"/>
    <lineage>
        <taxon>Eukaryota</taxon>
        <taxon>Viridiplantae</taxon>
        <taxon>Streptophyta</taxon>
        <taxon>Embryophyta</taxon>
        <taxon>Tracheophyta</taxon>
        <taxon>Spermatophyta</taxon>
        <taxon>Magnoliopsida</taxon>
        <taxon>eudicotyledons</taxon>
        <taxon>Gunneridae</taxon>
        <taxon>Pentapetalae</taxon>
        <taxon>rosids</taxon>
        <taxon>malvids</taxon>
        <taxon>Malvales</taxon>
        <taxon>Malvaceae</taxon>
        <taxon>Malvoideae</taxon>
        <taxon>Gossypium</taxon>
    </lineage>
</organism>
<dbReference type="Proteomes" id="UP000593572">
    <property type="component" value="Unassembled WGS sequence"/>
</dbReference>
<name>A0A7J8LWH3_9ROSI</name>
<keyword evidence="2" id="KW-1185">Reference proteome</keyword>
<evidence type="ECO:0000313" key="2">
    <source>
        <dbReference type="Proteomes" id="UP000593572"/>
    </source>
</evidence>
<dbReference type="AlphaFoldDB" id="A0A7J8LWH3"/>
<protein>
    <submittedName>
        <fullName evidence="1">Uncharacterized protein</fullName>
    </submittedName>
</protein>
<comment type="caution">
    <text evidence="1">The sequence shown here is derived from an EMBL/GenBank/DDBJ whole genome shotgun (WGS) entry which is preliminary data.</text>
</comment>
<reference evidence="1 2" key="1">
    <citation type="journal article" date="2019" name="Genome Biol. Evol.">
        <title>Insights into the evolution of the New World diploid cottons (Gossypium, subgenus Houzingenia) based on genome sequencing.</title>
        <authorList>
            <person name="Grover C.E."/>
            <person name="Arick M.A. 2nd"/>
            <person name="Thrash A."/>
            <person name="Conover J.L."/>
            <person name="Sanders W.S."/>
            <person name="Peterson D.G."/>
            <person name="Frelichowski J.E."/>
            <person name="Scheffler J.A."/>
            <person name="Scheffler B.E."/>
            <person name="Wendel J.F."/>
        </authorList>
    </citation>
    <scope>NUCLEOTIDE SEQUENCE [LARGE SCALE GENOMIC DNA]</scope>
    <source>
        <strain evidence="1">157</strain>
        <tissue evidence="1">Leaf</tissue>
    </source>
</reference>